<dbReference type="EMBL" id="JAARRM010000001">
    <property type="protein sequence ID" value="MBC1520690.1"/>
    <property type="molecule type" value="Genomic_DNA"/>
</dbReference>
<dbReference type="GO" id="GO:0022857">
    <property type="term" value="F:transmembrane transporter activity"/>
    <property type="evidence" value="ECO:0007669"/>
    <property type="project" value="InterPro"/>
</dbReference>
<evidence type="ECO:0000256" key="1">
    <source>
        <dbReference type="ARBA" id="ARBA00004651"/>
    </source>
</evidence>
<evidence type="ECO:0000256" key="5">
    <source>
        <dbReference type="ARBA" id="ARBA00022989"/>
    </source>
</evidence>
<dbReference type="Gene3D" id="1.20.1250.20">
    <property type="entry name" value="MFS general substrate transporter like domains"/>
    <property type="match status" value="1"/>
</dbReference>
<proteinExistence type="predicted"/>
<evidence type="ECO:0000259" key="8">
    <source>
        <dbReference type="PROSITE" id="PS50850"/>
    </source>
</evidence>
<feature type="transmembrane region" description="Helical" evidence="7">
    <location>
        <begin position="366"/>
        <end position="388"/>
    </location>
</feature>
<gene>
    <name evidence="9" type="ORF">HB912_03385</name>
</gene>
<dbReference type="SUPFAM" id="SSF103473">
    <property type="entry name" value="MFS general substrate transporter"/>
    <property type="match status" value="1"/>
</dbReference>
<protein>
    <submittedName>
        <fullName evidence="9">MFS transporter</fullName>
    </submittedName>
</protein>
<dbReference type="AlphaFoldDB" id="A0A841ZNY7"/>
<organism evidence="9 10">
    <name type="scientific">Listeria aquatica</name>
    <dbReference type="NCBI Taxonomy" id="1494960"/>
    <lineage>
        <taxon>Bacteria</taxon>
        <taxon>Bacillati</taxon>
        <taxon>Bacillota</taxon>
        <taxon>Bacilli</taxon>
        <taxon>Bacillales</taxon>
        <taxon>Listeriaceae</taxon>
        <taxon>Listeria</taxon>
    </lineage>
</organism>
<feature type="transmembrane region" description="Helical" evidence="7">
    <location>
        <begin position="44"/>
        <end position="66"/>
    </location>
</feature>
<feature type="transmembrane region" description="Helical" evidence="7">
    <location>
        <begin position="279"/>
        <end position="298"/>
    </location>
</feature>
<dbReference type="InterPro" id="IPR036259">
    <property type="entry name" value="MFS_trans_sf"/>
</dbReference>
<keyword evidence="5 7" id="KW-1133">Transmembrane helix</keyword>
<keyword evidence="4 7" id="KW-0812">Transmembrane</keyword>
<keyword evidence="3" id="KW-1003">Cell membrane</keyword>
<evidence type="ECO:0000256" key="4">
    <source>
        <dbReference type="ARBA" id="ARBA00022692"/>
    </source>
</evidence>
<feature type="domain" description="Major facilitator superfamily (MFS) profile" evidence="8">
    <location>
        <begin position="13"/>
        <end position="391"/>
    </location>
</feature>
<dbReference type="Pfam" id="PF07690">
    <property type="entry name" value="MFS_1"/>
    <property type="match status" value="1"/>
</dbReference>
<keyword evidence="6 7" id="KW-0472">Membrane</keyword>
<evidence type="ECO:0000256" key="3">
    <source>
        <dbReference type="ARBA" id="ARBA00022475"/>
    </source>
</evidence>
<feature type="transmembrane region" description="Helical" evidence="7">
    <location>
        <begin position="304"/>
        <end position="323"/>
    </location>
</feature>
<dbReference type="InterPro" id="IPR011701">
    <property type="entry name" value="MFS"/>
</dbReference>
<sequence length="397" mass="44364">MRIKFSEKINKITFFYLIISFAINFLRFMSIPFLMIYLSNRLTISVASIGFITGIPSAIQLLIGLFAANVIDRISFKWGTIFSLLFPMLGILGYIIFTNFYMLILSATISGIGWSIYNPIIMTALSNTTKTEHIDSVMNINYWATNLGGVLGPIVGVFIGAGNTPTPFIIFSVILLLISIVAYIIVPHDLKPKIDSKKTSPLHDFLTIVKDRRAVLLFLAFFCIFFVEVQYETSFSLYLKNLFGSTGVKLVAAMLSIMTFTIIIVQPFITLISKKVKTPLLLCIGVFFYIGATCLFFFSKITFLIFVSAVLFALGEIFITPKLQGVTAKIAPPHLQTTYFSFVTMGGNLAYFLGPPVGNFLLTANSFYLFTFILIMISTLLFSSFFSVKNLEQSLNK</sequence>
<keyword evidence="2" id="KW-0813">Transport</keyword>
<accession>A0A841ZNY7</accession>
<dbReference type="PROSITE" id="PS50850">
    <property type="entry name" value="MFS"/>
    <property type="match status" value="1"/>
</dbReference>
<evidence type="ECO:0000313" key="9">
    <source>
        <dbReference type="EMBL" id="MBC1520690.1"/>
    </source>
</evidence>
<dbReference type="InterPro" id="IPR020846">
    <property type="entry name" value="MFS_dom"/>
</dbReference>
<dbReference type="PANTHER" id="PTHR23517:SF3">
    <property type="entry name" value="INTEGRAL MEMBRANE TRANSPORT PROTEIN"/>
    <property type="match status" value="1"/>
</dbReference>
<feature type="transmembrane region" description="Helical" evidence="7">
    <location>
        <begin position="168"/>
        <end position="186"/>
    </location>
</feature>
<evidence type="ECO:0000256" key="6">
    <source>
        <dbReference type="ARBA" id="ARBA00023136"/>
    </source>
</evidence>
<evidence type="ECO:0000313" key="10">
    <source>
        <dbReference type="Proteomes" id="UP000559885"/>
    </source>
</evidence>
<dbReference type="InterPro" id="IPR050171">
    <property type="entry name" value="MFS_Transporters"/>
</dbReference>
<comment type="subcellular location">
    <subcellularLocation>
        <location evidence="1">Cell membrane</location>
        <topology evidence="1">Multi-pass membrane protein</topology>
    </subcellularLocation>
</comment>
<dbReference type="GO" id="GO:0005886">
    <property type="term" value="C:plasma membrane"/>
    <property type="evidence" value="ECO:0007669"/>
    <property type="project" value="UniProtKB-SubCell"/>
</dbReference>
<feature type="transmembrane region" description="Helical" evidence="7">
    <location>
        <begin position="142"/>
        <end position="162"/>
    </location>
</feature>
<dbReference type="PANTHER" id="PTHR23517">
    <property type="entry name" value="RESISTANCE PROTEIN MDTM, PUTATIVE-RELATED-RELATED"/>
    <property type="match status" value="1"/>
</dbReference>
<feature type="transmembrane region" description="Helical" evidence="7">
    <location>
        <begin position="251"/>
        <end position="272"/>
    </location>
</feature>
<evidence type="ECO:0000256" key="7">
    <source>
        <dbReference type="SAM" id="Phobius"/>
    </source>
</evidence>
<dbReference type="RefSeq" id="WP_185372205.1">
    <property type="nucleotide sequence ID" value="NZ_JAARRM010000001.1"/>
</dbReference>
<feature type="transmembrane region" description="Helical" evidence="7">
    <location>
        <begin position="214"/>
        <end position="231"/>
    </location>
</feature>
<feature type="transmembrane region" description="Helical" evidence="7">
    <location>
        <begin position="78"/>
        <end position="97"/>
    </location>
</feature>
<evidence type="ECO:0000256" key="2">
    <source>
        <dbReference type="ARBA" id="ARBA00022448"/>
    </source>
</evidence>
<reference evidence="9 10" key="1">
    <citation type="submission" date="2020-03" db="EMBL/GenBank/DDBJ databases">
        <title>Soil Listeria distribution.</title>
        <authorList>
            <person name="Liao J."/>
            <person name="Wiedmann M."/>
        </authorList>
    </citation>
    <scope>NUCLEOTIDE SEQUENCE [LARGE SCALE GENOMIC DNA]</scope>
    <source>
        <strain evidence="9 10">FSL L7-1507</strain>
    </source>
</reference>
<dbReference type="Proteomes" id="UP000559885">
    <property type="component" value="Unassembled WGS sequence"/>
</dbReference>
<comment type="caution">
    <text evidence="9">The sequence shown here is derived from an EMBL/GenBank/DDBJ whole genome shotgun (WGS) entry which is preliminary data.</text>
</comment>
<feature type="transmembrane region" description="Helical" evidence="7">
    <location>
        <begin position="12"/>
        <end position="38"/>
    </location>
</feature>
<name>A0A841ZNY7_9LIST</name>
<feature type="transmembrane region" description="Helical" evidence="7">
    <location>
        <begin position="335"/>
        <end position="354"/>
    </location>
</feature>
<feature type="transmembrane region" description="Helical" evidence="7">
    <location>
        <begin position="103"/>
        <end position="121"/>
    </location>
</feature>